<dbReference type="CDD" id="cd00830">
    <property type="entry name" value="KAS_III"/>
    <property type="match status" value="1"/>
</dbReference>
<dbReference type="InterPro" id="IPR016039">
    <property type="entry name" value="Thiolase-like"/>
</dbReference>
<evidence type="ECO:0000256" key="2">
    <source>
        <dbReference type="ARBA" id="ARBA00008642"/>
    </source>
</evidence>
<reference evidence="13" key="1">
    <citation type="journal article" date="2021" name="Curr. Microbiol.">
        <title>Complete genome of nocamycin-producing strain Saccharothrix syringae NRRL B-16468 reveals the biosynthetic potential for secondary metabolites.</title>
        <authorList>
            <person name="Mo X."/>
            <person name="Yang S."/>
        </authorList>
    </citation>
    <scope>NUCLEOTIDE SEQUENCE [LARGE SCALE GENOMIC DNA]</scope>
    <source>
        <strain evidence="13">ATCC 51364 / DSM 43886 / JCM 6844 / KCTC 9398 / NBRC 14523 / NRRL B-16468 / INA 2240</strain>
    </source>
</reference>
<dbReference type="GO" id="GO:0004315">
    <property type="term" value="F:3-oxoacyl-[acyl-carrier-protein] synthase activity"/>
    <property type="evidence" value="ECO:0007669"/>
    <property type="project" value="InterPro"/>
</dbReference>
<keyword evidence="9 12" id="KW-0012">Acyltransferase</keyword>
<keyword evidence="7" id="KW-0443">Lipid metabolism</keyword>
<dbReference type="RefSeq" id="WP_033434801.1">
    <property type="nucleotide sequence ID" value="NZ_CP034550.1"/>
</dbReference>
<dbReference type="GO" id="GO:0033818">
    <property type="term" value="F:beta-ketoacyl-acyl-carrier-protein synthase III activity"/>
    <property type="evidence" value="ECO:0007669"/>
    <property type="project" value="UniProtKB-EC"/>
</dbReference>
<dbReference type="InterPro" id="IPR013747">
    <property type="entry name" value="ACP_syn_III_C"/>
</dbReference>
<dbReference type="KEGG" id="ssyi:EKG83_10425"/>
<comment type="pathway">
    <text evidence="1">Lipid metabolism.</text>
</comment>
<proteinExistence type="inferred from homology"/>
<evidence type="ECO:0000256" key="1">
    <source>
        <dbReference type="ARBA" id="ARBA00005189"/>
    </source>
</evidence>
<keyword evidence="3" id="KW-0963">Cytoplasm</keyword>
<dbReference type="EC" id="2.3.1.180" evidence="12"/>
<dbReference type="GO" id="GO:0044550">
    <property type="term" value="P:secondary metabolite biosynthetic process"/>
    <property type="evidence" value="ECO:0007669"/>
    <property type="project" value="TreeGrafter"/>
</dbReference>
<dbReference type="InterPro" id="IPR013751">
    <property type="entry name" value="ACP_syn_III_N"/>
</dbReference>
<evidence type="ECO:0000259" key="11">
    <source>
        <dbReference type="Pfam" id="PF08545"/>
    </source>
</evidence>
<dbReference type="NCBIfam" id="TIGR00747">
    <property type="entry name" value="fabH"/>
    <property type="match status" value="1"/>
</dbReference>
<dbReference type="OrthoDB" id="9815506at2"/>
<dbReference type="InterPro" id="IPR004655">
    <property type="entry name" value="FabH"/>
</dbReference>
<keyword evidence="8" id="KW-0275">Fatty acid biosynthesis</keyword>
<feature type="domain" description="Beta-ketoacyl-[acyl-carrier-protein] synthase III N-terminal" evidence="11">
    <location>
        <begin position="108"/>
        <end position="186"/>
    </location>
</feature>
<dbReference type="Proteomes" id="UP000325787">
    <property type="component" value="Chromosome"/>
</dbReference>
<accession>A0A5Q0GWW2</accession>
<evidence type="ECO:0000259" key="10">
    <source>
        <dbReference type="Pfam" id="PF08541"/>
    </source>
</evidence>
<evidence type="ECO:0000256" key="8">
    <source>
        <dbReference type="ARBA" id="ARBA00023160"/>
    </source>
</evidence>
<dbReference type="EMBL" id="CP034550">
    <property type="protein sequence ID" value="QFZ17842.1"/>
    <property type="molecule type" value="Genomic_DNA"/>
</dbReference>
<dbReference type="NCBIfam" id="NF006829">
    <property type="entry name" value="PRK09352.1"/>
    <property type="match status" value="1"/>
</dbReference>
<feature type="domain" description="Beta-ketoacyl-[acyl-carrier-protein] synthase III C-terminal" evidence="10">
    <location>
        <begin position="239"/>
        <end position="326"/>
    </location>
</feature>
<dbReference type="SUPFAM" id="SSF53901">
    <property type="entry name" value="Thiolase-like"/>
    <property type="match status" value="1"/>
</dbReference>
<evidence type="ECO:0000256" key="6">
    <source>
        <dbReference type="ARBA" id="ARBA00022832"/>
    </source>
</evidence>
<dbReference type="AlphaFoldDB" id="A0A5Q0GWW2"/>
<dbReference type="Pfam" id="PF08541">
    <property type="entry name" value="ACP_syn_III_C"/>
    <property type="match status" value="1"/>
</dbReference>
<evidence type="ECO:0000256" key="7">
    <source>
        <dbReference type="ARBA" id="ARBA00023098"/>
    </source>
</evidence>
<sequence>MNANLGVIGTGSYLPELVVGNDEVGAAAGVGGEWIRQRTGITARRRAAPHEAASDLAANAALRALESAGVKPAQLRYIVVATSTPDHPQPATACLVQHRIGAVHAAAFDVNAVCSGFVFALGVMHRMLSVEPDGYGLVIGADVYSRILDGADRKTAILFGDGAGAVVVGPTELDQGLLGLSLISDGSAHEIIRVPAGGSRLPASPATLADGEHFFKMDGRAVRDFVSDRVPPILRQLLRGAGVVPSAVDHFIPHQANGVMLDGLARELGLRAQMRLTVHKYGNTGAASVPITLDEAVRSGSIRRGDLVLMAGFGGGMAVGAALLRWAGVGQGNVDADVVPAPRSRVHIG</sequence>
<comment type="similarity">
    <text evidence="2">Belongs to the thiolase-like superfamily. FabH family.</text>
</comment>
<evidence type="ECO:0000256" key="3">
    <source>
        <dbReference type="ARBA" id="ARBA00022490"/>
    </source>
</evidence>
<gene>
    <name evidence="12" type="primary">fabH</name>
    <name evidence="12" type="ORF">EKG83_10425</name>
</gene>
<keyword evidence="13" id="KW-1185">Reference proteome</keyword>
<keyword evidence="5 12" id="KW-0808">Transferase</keyword>
<keyword evidence="6" id="KW-0276">Fatty acid metabolism</keyword>
<evidence type="ECO:0000313" key="12">
    <source>
        <dbReference type="EMBL" id="QFZ17842.1"/>
    </source>
</evidence>
<dbReference type="Pfam" id="PF08545">
    <property type="entry name" value="ACP_syn_III"/>
    <property type="match status" value="1"/>
</dbReference>
<name>A0A5Q0GWW2_SACSY</name>
<evidence type="ECO:0000256" key="5">
    <source>
        <dbReference type="ARBA" id="ARBA00022679"/>
    </source>
</evidence>
<evidence type="ECO:0000313" key="13">
    <source>
        <dbReference type="Proteomes" id="UP000325787"/>
    </source>
</evidence>
<protein>
    <submittedName>
        <fullName evidence="12">Beta-ketoacyl-ACP synthase III</fullName>
        <ecNumber evidence="12">2.3.1.180</ecNumber>
    </submittedName>
</protein>
<keyword evidence="4" id="KW-0444">Lipid biosynthesis</keyword>
<dbReference type="GO" id="GO:0006633">
    <property type="term" value="P:fatty acid biosynthetic process"/>
    <property type="evidence" value="ECO:0007669"/>
    <property type="project" value="UniProtKB-KW"/>
</dbReference>
<evidence type="ECO:0000256" key="9">
    <source>
        <dbReference type="ARBA" id="ARBA00023315"/>
    </source>
</evidence>
<dbReference type="Gene3D" id="3.40.47.10">
    <property type="match status" value="1"/>
</dbReference>
<dbReference type="PANTHER" id="PTHR34069:SF2">
    <property type="entry name" value="BETA-KETOACYL-[ACYL-CARRIER-PROTEIN] SYNTHASE III"/>
    <property type="match status" value="1"/>
</dbReference>
<dbReference type="PANTHER" id="PTHR34069">
    <property type="entry name" value="3-OXOACYL-[ACYL-CARRIER-PROTEIN] SYNTHASE 3"/>
    <property type="match status" value="1"/>
</dbReference>
<evidence type="ECO:0000256" key="4">
    <source>
        <dbReference type="ARBA" id="ARBA00022516"/>
    </source>
</evidence>
<organism evidence="12 13">
    <name type="scientific">Saccharothrix syringae</name>
    <name type="common">Nocardiopsis syringae</name>
    <dbReference type="NCBI Taxonomy" id="103733"/>
    <lineage>
        <taxon>Bacteria</taxon>
        <taxon>Bacillati</taxon>
        <taxon>Actinomycetota</taxon>
        <taxon>Actinomycetes</taxon>
        <taxon>Pseudonocardiales</taxon>
        <taxon>Pseudonocardiaceae</taxon>
        <taxon>Saccharothrix</taxon>
    </lineage>
</organism>